<dbReference type="PATRIC" id="fig|1444770.3.peg.2807"/>
<evidence type="ECO:0000313" key="2">
    <source>
        <dbReference type="Proteomes" id="UP000020406"/>
    </source>
</evidence>
<name>Z9JGA1_9GAMM</name>
<comment type="caution">
    <text evidence="1">The sequence shown here is derived from an EMBL/GenBank/DDBJ whole genome shotgun (WGS) entry which is preliminary data.</text>
</comment>
<accession>Z9JGA1</accession>
<organism evidence="1 2">
    <name type="scientific">Xylella taiwanensis</name>
    <dbReference type="NCBI Taxonomy" id="1444770"/>
    <lineage>
        <taxon>Bacteria</taxon>
        <taxon>Pseudomonadati</taxon>
        <taxon>Pseudomonadota</taxon>
        <taxon>Gammaproteobacteria</taxon>
        <taxon>Lysobacterales</taxon>
        <taxon>Lysobacteraceae</taxon>
        <taxon>Xylella</taxon>
    </lineage>
</organism>
<proteinExistence type="predicted"/>
<protein>
    <submittedName>
        <fullName evidence="1">Uncharacterized protein</fullName>
    </submittedName>
</protein>
<evidence type="ECO:0000313" key="1">
    <source>
        <dbReference type="EMBL" id="EWS77219.1"/>
    </source>
</evidence>
<sequence>MDLGVIVFSLVCVQLLRLSIESDCLAMIGLSIALHTHWDLSRSACWPLNAACSAGRGVNEGLLRVGG</sequence>
<dbReference type="Proteomes" id="UP000020406">
    <property type="component" value="Unassembled WGS sequence"/>
</dbReference>
<gene>
    <name evidence="1" type="ORF">AF72_11910</name>
</gene>
<dbReference type="KEGG" id="xtw:AB672_06880"/>
<dbReference type="AlphaFoldDB" id="Z9JGA1"/>
<reference evidence="1 2" key="1">
    <citation type="journal article" date="2014" name="Genome Announc.">
        <title>Draft Genome Sequence of Xylella fastidiosa Pear Leaf Scorch Strain in Taiwan.</title>
        <authorList>
            <person name="Su C.C."/>
            <person name="Deng W.L."/>
            <person name="Jan F.J."/>
            <person name="Chang C.J."/>
            <person name="Huang H."/>
            <person name="Chen J."/>
        </authorList>
    </citation>
    <scope>NUCLEOTIDE SEQUENCE [LARGE SCALE GENOMIC DNA]</scope>
    <source>
        <strain evidence="1 2">PLS229</strain>
    </source>
</reference>
<dbReference type="EMBL" id="JDSQ01000026">
    <property type="protein sequence ID" value="EWS77219.1"/>
    <property type="molecule type" value="Genomic_DNA"/>
</dbReference>